<dbReference type="EMBL" id="CM001205">
    <property type="protein sequence ID" value="EGP84087.1"/>
    <property type="molecule type" value="Genomic_DNA"/>
</dbReference>
<dbReference type="KEGG" id="ztr:MYCGRDRAFT_105966"/>
<gene>
    <name evidence="1" type="ORF">MYCGRDRAFT_105966</name>
</gene>
<accession>F9XL68</accession>
<reference evidence="1 2" key="1">
    <citation type="journal article" date="2011" name="PLoS Genet.">
        <title>Finished genome of the fungal wheat pathogen Mycosphaerella graminicola reveals dispensome structure, chromosome plasticity, and stealth pathogenesis.</title>
        <authorList>
            <person name="Goodwin S.B."/>
            <person name="Ben M'barek S."/>
            <person name="Dhillon B."/>
            <person name="Wittenberg A.H.J."/>
            <person name="Crane C.F."/>
            <person name="Hane J.K."/>
            <person name="Foster A.J."/>
            <person name="Van der Lee T.A.J."/>
            <person name="Grimwood J."/>
            <person name="Aerts A."/>
            <person name="Antoniw J."/>
            <person name="Bailey A."/>
            <person name="Bluhm B."/>
            <person name="Bowler J."/>
            <person name="Bristow J."/>
            <person name="van der Burgt A."/>
            <person name="Canto-Canche B."/>
            <person name="Churchill A.C.L."/>
            <person name="Conde-Ferraez L."/>
            <person name="Cools H.J."/>
            <person name="Coutinho P.M."/>
            <person name="Csukai M."/>
            <person name="Dehal P."/>
            <person name="De Wit P."/>
            <person name="Donzelli B."/>
            <person name="van de Geest H.C."/>
            <person name="van Ham R.C.H.J."/>
            <person name="Hammond-Kosack K.E."/>
            <person name="Henrissat B."/>
            <person name="Kilian A."/>
            <person name="Kobayashi A.K."/>
            <person name="Koopmann E."/>
            <person name="Kourmpetis Y."/>
            <person name="Kuzniar A."/>
            <person name="Lindquist E."/>
            <person name="Lombard V."/>
            <person name="Maliepaard C."/>
            <person name="Martins N."/>
            <person name="Mehrabi R."/>
            <person name="Nap J.P.H."/>
            <person name="Ponomarenko A."/>
            <person name="Rudd J.J."/>
            <person name="Salamov A."/>
            <person name="Schmutz J."/>
            <person name="Schouten H.J."/>
            <person name="Shapiro H."/>
            <person name="Stergiopoulos I."/>
            <person name="Torriani S.F.F."/>
            <person name="Tu H."/>
            <person name="de Vries R.P."/>
            <person name="Waalwijk C."/>
            <person name="Ware S.B."/>
            <person name="Wiebenga A."/>
            <person name="Zwiers L.-H."/>
            <person name="Oliver R.P."/>
            <person name="Grigoriev I.V."/>
            <person name="Kema G.H.J."/>
        </authorList>
    </citation>
    <scope>NUCLEOTIDE SEQUENCE [LARGE SCALE GENOMIC DNA]</scope>
    <source>
        <strain evidence="2">CBS 115943 / IPO323</strain>
    </source>
</reference>
<sequence>MYIGECSVGPYRPGLDKCAVTRMVQIGVGHVAVAAVRRGTTMRTSSSVPPVHFIPSTPLCCLKPSTVQ</sequence>
<name>F9XL68_ZYMTI</name>
<dbReference type="RefSeq" id="XP_003849111.1">
    <property type="nucleotide sequence ID" value="XM_003849063.1"/>
</dbReference>
<dbReference type="GeneID" id="13398583"/>
<dbReference type="HOGENOM" id="CLU_2795894_0_0_1"/>
<dbReference type="AlphaFoldDB" id="F9XL68"/>
<proteinExistence type="predicted"/>
<evidence type="ECO:0000313" key="2">
    <source>
        <dbReference type="Proteomes" id="UP000008062"/>
    </source>
</evidence>
<dbReference type="InParanoid" id="F9XL68"/>
<evidence type="ECO:0000313" key="1">
    <source>
        <dbReference type="EMBL" id="EGP84087.1"/>
    </source>
</evidence>
<dbReference type="Proteomes" id="UP000008062">
    <property type="component" value="Chromosome 10"/>
</dbReference>
<keyword evidence="2" id="KW-1185">Reference proteome</keyword>
<protein>
    <submittedName>
        <fullName evidence="1">Uncharacterized protein</fullName>
    </submittedName>
</protein>
<organism evidence="1 2">
    <name type="scientific">Zymoseptoria tritici (strain CBS 115943 / IPO323)</name>
    <name type="common">Speckled leaf blotch fungus</name>
    <name type="synonym">Septoria tritici</name>
    <dbReference type="NCBI Taxonomy" id="336722"/>
    <lineage>
        <taxon>Eukaryota</taxon>
        <taxon>Fungi</taxon>
        <taxon>Dikarya</taxon>
        <taxon>Ascomycota</taxon>
        <taxon>Pezizomycotina</taxon>
        <taxon>Dothideomycetes</taxon>
        <taxon>Dothideomycetidae</taxon>
        <taxon>Mycosphaerellales</taxon>
        <taxon>Mycosphaerellaceae</taxon>
        <taxon>Zymoseptoria</taxon>
    </lineage>
</organism>